<gene>
    <name evidence="1" type="ORF">SDC9_00484</name>
</gene>
<sequence>MILTKNRRMNRENFRKKVDQLWKELTSSVDQINRSDNDIVIRAEEILMETDLTIRKLKDLLKQYKFLDWSDEIFFFKKTKPQFVAIYIYYSKVLAIEASKPYADAHALKAYYENERGNLLYFYNEQKEFISYYRRKSTYLDKKYFIRFKFDFKLKLSPELYSYDEGFSTSHDHIVSQILANDLLDQYLTDKIDSKEVRKNSITQMQNMEWTAPKVALIELLYSLHQTKCFNAGHADLAEIFRWAENSLHISLGNYHKTLSEIRLRKTDRTKFLSLLTQNMDQYLSDLDE</sequence>
<reference evidence="1" key="1">
    <citation type="submission" date="2019-08" db="EMBL/GenBank/DDBJ databases">
        <authorList>
            <person name="Kucharzyk K."/>
            <person name="Murdoch R.W."/>
            <person name="Higgins S."/>
            <person name="Loffler F."/>
        </authorList>
    </citation>
    <scope>NUCLEOTIDE SEQUENCE</scope>
</reference>
<dbReference type="EMBL" id="VSSQ01000001">
    <property type="protein sequence ID" value="MPL55017.1"/>
    <property type="molecule type" value="Genomic_DNA"/>
</dbReference>
<evidence type="ECO:0000313" key="1">
    <source>
        <dbReference type="EMBL" id="MPL55017.1"/>
    </source>
</evidence>
<proteinExistence type="predicted"/>
<dbReference type="AlphaFoldDB" id="A0A644SL58"/>
<dbReference type="Pfam" id="PF09357">
    <property type="entry name" value="RteC"/>
    <property type="match status" value="1"/>
</dbReference>
<comment type="caution">
    <text evidence="1">The sequence shown here is derived from an EMBL/GenBank/DDBJ whole genome shotgun (WGS) entry which is preliminary data.</text>
</comment>
<name>A0A644SL58_9ZZZZ</name>
<organism evidence="1">
    <name type="scientific">bioreactor metagenome</name>
    <dbReference type="NCBI Taxonomy" id="1076179"/>
    <lineage>
        <taxon>unclassified sequences</taxon>
        <taxon>metagenomes</taxon>
        <taxon>ecological metagenomes</taxon>
    </lineage>
</organism>
<evidence type="ECO:0008006" key="2">
    <source>
        <dbReference type="Google" id="ProtNLM"/>
    </source>
</evidence>
<protein>
    <recommendedName>
        <fullName evidence="2">RteC protein</fullName>
    </recommendedName>
</protein>
<accession>A0A644SL58</accession>
<dbReference type="InterPro" id="IPR018534">
    <property type="entry name" value="Tet_reg_excision_RteC"/>
</dbReference>